<proteinExistence type="predicted"/>
<keyword evidence="2" id="KW-0808">Transferase</keyword>
<dbReference type="InterPro" id="IPR006342">
    <property type="entry name" value="FkbM_mtfrase"/>
</dbReference>
<dbReference type="Pfam" id="PF05050">
    <property type="entry name" value="Methyltransf_21"/>
    <property type="match status" value="1"/>
</dbReference>
<name>A0ABX0UEX9_9BACT</name>
<comment type="caution">
    <text evidence="2">The sequence shown here is derived from an EMBL/GenBank/DDBJ whole genome shotgun (WGS) entry which is preliminary data.</text>
</comment>
<dbReference type="EMBL" id="JAASQJ010000001">
    <property type="protein sequence ID" value="NIJ51563.1"/>
    <property type="molecule type" value="Genomic_DNA"/>
</dbReference>
<gene>
    <name evidence="2" type="ORF">FHS68_000719</name>
</gene>
<dbReference type="GO" id="GO:0008168">
    <property type="term" value="F:methyltransferase activity"/>
    <property type="evidence" value="ECO:0007669"/>
    <property type="project" value="UniProtKB-KW"/>
</dbReference>
<dbReference type="Gene3D" id="3.40.50.150">
    <property type="entry name" value="Vaccinia Virus protein VP39"/>
    <property type="match status" value="1"/>
</dbReference>
<dbReference type="SUPFAM" id="SSF53335">
    <property type="entry name" value="S-adenosyl-L-methionine-dependent methyltransferases"/>
    <property type="match status" value="1"/>
</dbReference>
<evidence type="ECO:0000313" key="3">
    <source>
        <dbReference type="Proteomes" id="UP001179181"/>
    </source>
</evidence>
<organism evidence="2 3">
    <name type="scientific">Dyadobacter arcticus</name>
    <dbReference type="NCBI Taxonomy" id="1078754"/>
    <lineage>
        <taxon>Bacteria</taxon>
        <taxon>Pseudomonadati</taxon>
        <taxon>Bacteroidota</taxon>
        <taxon>Cytophagia</taxon>
        <taxon>Cytophagales</taxon>
        <taxon>Spirosomataceae</taxon>
        <taxon>Dyadobacter</taxon>
    </lineage>
</organism>
<dbReference type="NCBIfam" id="TIGR01444">
    <property type="entry name" value="fkbM_fam"/>
    <property type="match status" value="1"/>
</dbReference>
<sequence>MLKSLQKLLPYLINLGIFGGIQYLIGRKLKTNKIISLPHLKEPVHLRPGTSDEDVFGQIFMKHEYNIKLDFEPQTIVDGGANIGLCSVYFKNKYPSARIIAIEPDDENFEMLRKNTAGYRDIHLKKAGLWCKNLRTRTVDKYGLGKWGMVTEEVTDLEDGHDLPFNTITINDLVQEFNLEFIDVLKMDIETAEKQVFSENFENWLPKTKVIIIELHDWMQEGCSKPFFLAINQTFTNYSFGQMGENTVIINRDLVHK</sequence>
<dbReference type="GO" id="GO:0032259">
    <property type="term" value="P:methylation"/>
    <property type="evidence" value="ECO:0007669"/>
    <property type="project" value="UniProtKB-KW"/>
</dbReference>
<evidence type="ECO:0000259" key="1">
    <source>
        <dbReference type="Pfam" id="PF05050"/>
    </source>
</evidence>
<keyword evidence="2" id="KW-0489">Methyltransferase</keyword>
<dbReference type="RefSeq" id="WP_167267266.1">
    <property type="nucleotide sequence ID" value="NZ_JAASQJ010000001.1"/>
</dbReference>
<reference evidence="2 3" key="1">
    <citation type="submission" date="2020-03" db="EMBL/GenBank/DDBJ databases">
        <title>Genomic Encyclopedia of Type Strains, Phase IV (KMG-IV): sequencing the most valuable type-strain genomes for metagenomic binning, comparative biology and taxonomic classification.</title>
        <authorList>
            <person name="Goeker M."/>
        </authorList>
    </citation>
    <scope>NUCLEOTIDE SEQUENCE [LARGE SCALE GENOMIC DNA]</scope>
    <source>
        <strain evidence="2 3">DSM 102865</strain>
    </source>
</reference>
<evidence type="ECO:0000313" key="2">
    <source>
        <dbReference type="EMBL" id="NIJ51563.1"/>
    </source>
</evidence>
<accession>A0ABX0UEX9</accession>
<dbReference type="PANTHER" id="PTHR34203">
    <property type="entry name" value="METHYLTRANSFERASE, FKBM FAMILY PROTEIN"/>
    <property type="match status" value="1"/>
</dbReference>
<dbReference type="PANTHER" id="PTHR34203:SF15">
    <property type="entry name" value="SLL1173 PROTEIN"/>
    <property type="match status" value="1"/>
</dbReference>
<dbReference type="InterPro" id="IPR029063">
    <property type="entry name" value="SAM-dependent_MTases_sf"/>
</dbReference>
<feature type="domain" description="Methyltransferase FkbM" evidence="1">
    <location>
        <begin position="78"/>
        <end position="239"/>
    </location>
</feature>
<dbReference type="Proteomes" id="UP001179181">
    <property type="component" value="Unassembled WGS sequence"/>
</dbReference>
<keyword evidence="3" id="KW-1185">Reference proteome</keyword>
<protein>
    <submittedName>
        <fullName evidence="2">FkbM family methyltransferase</fullName>
    </submittedName>
</protein>
<dbReference type="InterPro" id="IPR052514">
    <property type="entry name" value="SAM-dependent_MTase"/>
</dbReference>